<gene>
    <name evidence="1" type="ORF">Y1Q_0015114</name>
</gene>
<comment type="caution">
    <text evidence="1">The sequence shown here is derived from an EMBL/GenBank/DDBJ whole genome shotgun (WGS) entry which is preliminary data.</text>
</comment>
<evidence type="ECO:0000313" key="1">
    <source>
        <dbReference type="EMBL" id="KYO45450.1"/>
    </source>
</evidence>
<proteinExistence type="predicted"/>
<sequence>MEYICKQRNHLGWRKKAVNWEQDLCGVPFLHKFARVPARITVIMTLFNYFLLRMRFPSGPDQLHITPPMHPEALPATPLWTTPR</sequence>
<reference evidence="1 2" key="1">
    <citation type="journal article" date="2012" name="Genome Biol.">
        <title>Sequencing three crocodilian genomes to illuminate the evolution of archosaurs and amniotes.</title>
        <authorList>
            <person name="St John J.A."/>
            <person name="Braun E.L."/>
            <person name="Isberg S.R."/>
            <person name="Miles L.G."/>
            <person name="Chong A.Y."/>
            <person name="Gongora J."/>
            <person name="Dalzell P."/>
            <person name="Moran C."/>
            <person name="Bed'hom B."/>
            <person name="Abzhanov A."/>
            <person name="Burgess S.C."/>
            <person name="Cooksey A.M."/>
            <person name="Castoe T.A."/>
            <person name="Crawford N.G."/>
            <person name="Densmore L.D."/>
            <person name="Drew J.C."/>
            <person name="Edwards S.V."/>
            <person name="Faircloth B.C."/>
            <person name="Fujita M.K."/>
            <person name="Greenwold M.J."/>
            <person name="Hoffmann F.G."/>
            <person name="Howard J.M."/>
            <person name="Iguchi T."/>
            <person name="Janes D.E."/>
            <person name="Khan S.Y."/>
            <person name="Kohno S."/>
            <person name="de Koning A.J."/>
            <person name="Lance S.L."/>
            <person name="McCarthy F.M."/>
            <person name="McCormack J.E."/>
            <person name="Merchant M.E."/>
            <person name="Peterson D.G."/>
            <person name="Pollock D.D."/>
            <person name="Pourmand N."/>
            <person name="Raney B.J."/>
            <person name="Roessler K.A."/>
            <person name="Sanford J.R."/>
            <person name="Sawyer R.H."/>
            <person name="Schmidt C.J."/>
            <person name="Triplett E.W."/>
            <person name="Tuberville T.D."/>
            <person name="Venegas-Anaya M."/>
            <person name="Howard J.T."/>
            <person name="Jarvis E.D."/>
            <person name="Guillette L.J.Jr."/>
            <person name="Glenn T.C."/>
            <person name="Green R.E."/>
            <person name="Ray D.A."/>
        </authorList>
    </citation>
    <scope>NUCLEOTIDE SEQUENCE [LARGE SCALE GENOMIC DNA]</scope>
    <source>
        <strain evidence="1">KSC_2009_1</strain>
    </source>
</reference>
<evidence type="ECO:0000313" key="2">
    <source>
        <dbReference type="Proteomes" id="UP000050525"/>
    </source>
</evidence>
<dbReference type="AlphaFoldDB" id="A0A151P901"/>
<organism evidence="1 2">
    <name type="scientific">Alligator mississippiensis</name>
    <name type="common">American alligator</name>
    <dbReference type="NCBI Taxonomy" id="8496"/>
    <lineage>
        <taxon>Eukaryota</taxon>
        <taxon>Metazoa</taxon>
        <taxon>Chordata</taxon>
        <taxon>Craniata</taxon>
        <taxon>Vertebrata</taxon>
        <taxon>Euteleostomi</taxon>
        <taxon>Archelosauria</taxon>
        <taxon>Archosauria</taxon>
        <taxon>Crocodylia</taxon>
        <taxon>Alligatoridae</taxon>
        <taxon>Alligatorinae</taxon>
        <taxon>Alligator</taxon>
    </lineage>
</organism>
<accession>A0A151P901</accession>
<protein>
    <submittedName>
        <fullName evidence="1">Uncharacterized protein</fullName>
    </submittedName>
</protein>
<dbReference type="Proteomes" id="UP000050525">
    <property type="component" value="Unassembled WGS sequence"/>
</dbReference>
<keyword evidence="2" id="KW-1185">Reference proteome</keyword>
<dbReference type="EMBL" id="AKHW03000563">
    <property type="protein sequence ID" value="KYO45450.1"/>
    <property type="molecule type" value="Genomic_DNA"/>
</dbReference>
<name>A0A151P901_ALLMI</name>